<evidence type="ECO:0000313" key="3">
    <source>
        <dbReference type="EMBL" id="QDB78917.1"/>
    </source>
</evidence>
<keyword evidence="2" id="KW-1133">Transmembrane helix</keyword>
<gene>
    <name evidence="3" type="ORF">FE251_05660</name>
</gene>
<evidence type="ECO:0000256" key="2">
    <source>
        <dbReference type="SAM" id="Phobius"/>
    </source>
</evidence>
<accession>A0ABX5VKE3</accession>
<evidence type="ECO:0000313" key="4">
    <source>
        <dbReference type="Proteomes" id="UP000313948"/>
    </source>
</evidence>
<evidence type="ECO:0000256" key="1">
    <source>
        <dbReference type="SAM" id="MobiDB-lite"/>
    </source>
</evidence>
<keyword evidence="2" id="KW-0472">Membrane</keyword>
<protein>
    <recommendedName>
        <fullName evidence="5">DUF202 domain-containing protein</fullName>
    </recommendedName>
</protein>
<dbReference type="Proteomes" id="UP000313948">
    <property type="component" value="Chromosome"/>
</dbReference>
<feature type="transmembrane region" description="Helical" evidence="2">
    <location>
        <begin position="41"/>
        <end position="60"/>
    </location>
</feature>
<feature type="transmembrane region" description="Helical" evidence="2">
    <location>
        <begin position="66"/>
        <end position="84"/>
    </location>
</feature>
<dbReference type="RefSeq" id="WP_139073201.1">
    <property type="nucleotide sequence ID" value="NZ_CP040899.1"/>
</dbReference>
<keyword evidence="2" id="KW-0812">Transmembrane</keyword>
<evidence type="ECO:0008006" key="5">
    <source>
        <dbReference type="Google" id="ProtNLM"/>
    </source>
</evidence>
<reference evidence="3 4" key="1">
    <citation type="submission" date="2019-05" db="EMBL/GenBank/DDBJ databases">
        <title>Georgenia *** sp. nov., and Georgenia *** sp. nov., isolated from the intestinal contents of plateau pika (Ochotona curzoniae) in the Qinghai-Tibet plateau of China.</title>
        <authorList>
            <person name="Tian Z."/>
        </authorList>
    </citation>
    <scope>NUCLEOTIDE SEQUENCE [LARGE SCALE GENOMIC DNA]</scope>
    <source>
        <strain evidence="3 4">Z294</strain>
    </source>
</reference>
<sequence length="139" mass="15084">MRVRPQVLDVEALPLTSVAEFRDAARPLLHDNLAGVVAMRLYLTWAALAAGLCILAFGLFGLTIDPMAWTAVAAGLLVTGLVVWRLRRQFGRAADVRRRLDALSREVDARAARGEIPVSPAGRSQPVPPPPHERAGSWT</sequence>
<feature type="region of interest" description="Disordered" evidence="1">
    <location>
        <begin position="113"/>
        <end position="139"/>
    </location>
</feature>
<dbReference type="EMBL" id="CP040899">
    <property type="protein sequence ID" value="QDB78917.1"/>
    <property type="molecule type" value="Genomic_DNA"/>
</dbReference>
<organism evidence="3 4">
    <name type="scientific">Georgenia wutianyii</name>
    <dbReference type="NCBI Taxonomy" id="2585135"/>
    <lineage>
        <taxon>Bacteria</taxon>
        <taxon>Bacillati</taxon>
        <taxon>Actinomycetota</taxon>
        <taxon>Actinomycetes</taxon>
        <taxon>Micrococcales</taxon>
        <taxon>Bogoriellaceae</taxon>
        <taxon>Georgenia</taxon>
    </lineage>
</organism>
<name>A0ABX5VKE3_9MICO</name>
<proteinExistence type="predicted"/>
<keyword evidence="4" id="KW-1185">Reference proteome</keyword>